<dbReference type="Pfam" id="PF00828">
    <property type="entry name" value="Ribosomal_L27A"/>
    <property type="match status" value="1"/>
</dbReference>
<dbReference type="AlphaFoldDB" id="A0A2M7B823"/>
<evidence type="ECO:0000256" key="2">
    <source>
        <dbReference type="ARBA" id="ARBA00022980"/>
    </source>
</evidence>
<evidence type="ECO:0000256" key="4">
    <source>
        <dbReference type="HAMAP-Rule" id="MF_01341"/>
    </source>
</evidence>
<dbReference type="EMBL" id="PEVH01000025">
    <property type="protein sequence ID" value="PIU99242.1"/>
    <property type="molecule type" value="Genomic_DNA"/>
</dbReference>
<name>A0A2M7B823_9BACT</name>
<feature type="region of interest" description="Disordered" evidence="5">
    <location>
        <begin position="1"/>
        <end position="42"/>
    </location>
</feature>
<feature type="compositionally biased region" description="Basic residues" evidence="5">
    <location>
        <begin position="7"/>
        <end position="23"/>
    </location>
</feature>
<dbReference type="Gene3D" id="3.100.10.10">
    <property type="match status" value="1"/>
</dbReference>
<evidence type="ECO:0000256" key="1">
    <source>
        <dbReference type="ARBA" id="ARBA00007320"/>
    </source>
</evidence>
<dbReference type="InterPro" id="IPR021131">
    <property type="entry name" value="Ribosomal_uL15/eL18"/>
</dbReference>
<dbReference type="PANTHER" id="PTHR12934:SF11">
    <property type="entry name" value="LARGE RIBOSOMAL SUBUNIT PROTEIN UL15M"/>
    <property type="match status" value="1"/>
</dbReference>
<sequence length="139" mass="15714">MQLHQLKPIHKNKNRKRIGRGGKRGTYSGRGLKGQKSRAGRRIKPATREMLSRLPKLRGVKFRTLKPKAKIINLGDLERKLEGDIIDRRVLIESGLIKKSDEEIKILSEGEPTRAFKVSGLKVSKKAREKIEKAGGEIL</sequence>
<proteinExistence type="inferred from homology"/>
<organism evidence="7 8">
    <name type="scientific">Candidatus Wolfebacteria bacterium CG03_land_8_20_14_0_80_36_15</name>
    <dbReference type="NCBI Taxonomy" id="1975067"/>
    <lineage>
        <taxon>Bacteria</taxon>
        <taxon>Candidatus Wolfeibacteriota</taxon>
    </lineage>
</organism>
<keyword evidence="3 4" id="KW-0687">Ribonucleoprotein</keyword>
<dbReference type="GO" id="GO:0003735">
    <property type="term" value="F:structural constituent of ribosome"/>
    <property type="evidence" value="ECO:0007669"/>
    <property type="project" value="InterPro"/>
</dbReference>
<dbReference type="InterPro" id="IPR036227">
    <property type="entry name" value="Ribosomal_uL15/eL18_sf"/>
</dbReference>
<dbReference type="PANTHER" id="PTHR12934">
    <property type="entry name" value="50S RIBOSOMAL PROTEIN L15"/>
    <property type="match status" value="1"/>
</dbReference>
<dbReference type="NCBIfam" id="TIGR01071">
    <property type="entry name" value="rplO_bact"/>
    <property type="match status" value="1"/>
</dbReference>
<dbReference type="SUPFAM" id="SSF52080">
    <property type="entry name" value="Ribosomal proteins L15p and L18e"/>
    <property type="match status" value="1"/>
</dbReference>
<comment type="caution">
    <text evidence="7">The sequence shown here is derived from an EMBL/GenBank/DDBJ whole genome shotgun (WGS) entry which is preliminary data.</text>
</comment>
<dbReference type="GO" id="GO:0022625">
    <property type="term" value="C:cytosolic large ribosomal subunit"/>
    <property type="evidence" value="ECO:0007669"/>
    <property type="project" value="TreeGrafter"/>
</dbReference>
<evidence type="ECO:0000256" key="3">
    <source>
        <dbReference type="ARBA" id="ARBA00023274"/>
    </source>
</evidence>
<keyword evidence="4" id="KW-0699">rRNA-binding</keyword>
<dbReference type="GO" id="GO:0019843">
    <property type="term" value="F:rRNA binding"/>
    <property type="evidence" value="ECO:0007669"/>
    <property type="project" value="UniProtKB-UniRule"/>
</dbReference>
<evidence type="ECO:0000313" key="7">
    <source>
        <dbReference type="EMBL" id="PIU99242.1"/>
    </source>
</evidence>
<dbReference type="GO" id="GO:0006412">
    <property type="term" value="P:translation"/>
    <property type="evidence" value="ECO:0007669"/>
    <property type="project" value="UniProtKB-UniRule"/>
</dbReference>
<dbReference type="InterPro" id="IPR030878">
    <property type="entry name" value="Ribosomal_uL15"/>
</dbReference>
<dbReference type="InterPro" id="IPR005749">
    <property type="entry name" value="Ribosomal_uL15_bac-type"/>
</dbReference>
<accession>A0A2M7B823</accession>
<comment type="function">
    <text evidence="4">Binds to the 23S rRNA.</text>
</comment>
<evidence type="ECO:0000256" key="5">
    <source>
        <dbReference type="SAM" id="MobiDB-lite"/>
    </source>
</evidence>
<reference evidence="8" key="1">
    <citation type="submission" date="2017-09" db="EMBL/GenBank/DDBJ databases">
        <title>Depth-based differentiation of microbial function through sediment-hosted aquifers and enrichment of novel symbionts in the deep terrestrial subsurface.</title>
        <authorList>
            <person name="Probst A.J."/>
            <person name="Ladd B."/>
            <person name="Jarett J.K."/>
            <person name="Geller-Mcgrath D.E."/>
            <person name="Sieber C.M.K."/>
            <person name="Emerson J.B."/>
            <person name="Anantharaman K."/>
            <person name="Thomas B.C."/>
            <person name="Malmstrom R."/>
            <person name="Stieglmeier M."/>
            <person name="Klingl A."/>
            <person name="Woyke T."/>
            <person name="Ryan C.M."/>
            <person name="Banfield J.F."/>
        </authorList>
    </citation>
    <scope>NUCLEOTIDE SEQUENCE [LARGE SCALE GENOMIC DNA]</scope>
</reference>
<dbReference type="Proteomes" id="UP000230131">
    <property type="component" value="Unassembled WGS sequence"/>
</dbReference>
<gene>
    <name evidence="4 7" type="primary">rplO</name>
    <name evidence="7" type="ORF">COS59_00795</name>
</gene>
<comment type="subunit">
    <text evidence="4">Part of the 50S ribosomal subunit.</text>
</comment>
<evidence type="ECO:0000313" key="8">
    <source>
        <dbReference type="Proteomes" id="UP000230131"/>
    </source>
</evidence>
<feature type="domain" description="Large ribosomal subunit protein uL15/eL18" evidence="6">
    <location>
        <begin position="72"/>
        <end position="138"/>
    </location>
</feature>
<comment type="similarity">
    <text evidence="1 4">Belongs to the universal ribosomal protein uL15 family.</text>
</comment>
<evidence type="ECO:0000259" key="6">
    <source>
        <dbReference type="Pfam" id="PF00828"/>
    </source>
</evidence>
<feature type="compositionally biased region" description="Basic residues" evidence="5">
    <location>
        <begin position="33"/>
        <end position="42"/>
    </location>
</feature>
<dbReference type="HAMAP" id="MF_01341">
    <property type="entry name" value="Ribosomal_uL15"/>
    <property type="match status" value="1"/>
</dbReference>
<keyword evidence="2 4" id="KW-0689">Ribosomal protein</keyword>
<keyword evidence="4" id="KW-0694">RNA-binding</keyword>
<protein>
    <recommendedName>
        <fullName evidence="4">Large ribosomal subunit protein uL15</fullName>
    </recommendedName>
</protein>